<name>A0A2N7WS84_9BURK</name>
<evidence type="ECO:0000313" key="5">
    <source>
        <dbReference type="Proteomes" id="UP000235777"/>
    </source>
</evidence>
<proteinExistence type="predicted"/>
<comment type="caution">
    <text evidence="4">The sequence shown here is derived from an EMBL/GenBank/DDBJ whole genome shotgun (WGS) entry which is preliminary data.</text>
</comment>
<dbReference type="InterPro" id="IPR016181">
    <property type="entry name" value="Acyl_CoA_acyltransferase"/>
</dbReference>
<reference evidence="4 5" key="1">
    <citation type="submission" date="2018-01" db="EMBL/GenBank/DDBJ databases">
        <title>Whole genome analyses suggest that Burkholderia sensu lato contains two further novel genera in the rhizoxinica-symbiotica group Mycetohabitans gen. nov., and Trinickia gen. nov.: implications for the evolution of diazotrophy and nodulation in the Burkholderiaceae.</title>
        <authorList>
            <person name="Estrada-de los Santos P."/>
            <person name="Palmer M."/>
            <person name="Chavez-Ramirez B."/>
            <person name="Beukes C."/>
            <person name="Steenkamp E.T."/>
            <person name="Hirsch A.M."/>
            <person name="Manyaka P."/>
            <person name="Maluk M."/>
            <person name="Lafos M."/>
            <person name="Crook M."/>
            <person name="Gross E."/>
            <person name="Simon M.F."/>
            <person name="Bueno dos Reis Junior F."/>
            <person name="Poole P.S."/>
            <person name="Venter S.N."/>
            <person name="James E.K."/>
        </authorList>
    </citation>
    <scope>NUCLEOTIDE SEQUENCE [LARGE SCALE GENOMIC DNA]</scope>
    <source>
        <strain evidence="4 5">JPY 581</strain>
    </source>
</reference>
<evidence type="ECO:0000256" key="2">
    <source>
        <dbReference type="ARBA" id="ARBA00023315"/>
    </source>
</evidence>
<dbReference type="Gene3D" id="3.40.630.30">
    <property type="match status" value="1"/>
</dbReference>
<feature type="domain" description="N-acetyltransferase" evidence="3">
    <location>
        <begin position="11"/>
        <end position="159"/>
    </location>
</feature>
<dbReference type="RefSeq" id="WP_026229859.1">
    <property type="nucleotide sequence ID" value="NZ_KB890179.1"/>
</dbReference>
<dbReference type="PROSITE" id="PS51186">
    <property type="entry name" value="GNAT"/>
    <property type="match status" value="1"/>
</dbReference>
<sequence length="159" mass="18393">MNASLNNDAPLIVRAIEENDFDRWLPLWDGYNRFYGRFGDTALPREITNLTWSRFFDGYEPMHAFVAQRGEALVGLVHFLYHRSTTLAGPLCYLQDLFTLESERGKGVGRALIEAVYAEARAARAERVYWHTHETNHTAMRLYDSVADKPGFVMYRRSL</sequence>
<evidence type="ECO:0000256" key="1">
    <source>
        <dbReference type="ARBA" id="ARBA00022679"/>
    </source>
</evidence>
<organism evidence="4 5">
    <name type="scientific">Trinickia symbiotica</name>
    <dbReference type="NCBI Taxonomy" id="863227"/>
    <lineage>
        <taxon>Bacteria</taxon>
        <taxon>Pseudomonadati</taxon>
        <taxon>Pseudomonadota</taxon>
        <taxon>Betaproteobacteria</taxon>
        <taxon>Burkholderiales</taxon>
        <taxon>Burkholderiaceae</taxon>
        <taxon>Trinickia</taxon>
    </lineage>
</organism>
<dbReference type="AlphaFoldDB" id="A0A2N7WS84"/>
<dbReference type="Proteomes" id="UP000235777">
    <property type="component" value="Unassembled WGS sequence"/>
</dbReference>
<keyword evidence="1 4" id="KW-0808">Transferase</keyword>
<keyword evidence="2" id="KW-0012">Acyltransferase</keyword>
<dbReference type="Pfam" id="PF00583">
    <property type="entry name" value="Acetyltransf_1"/>
    <property type="match status" value="1"/>
</dbReference>
<protein>
    <submittedName>
        <fullName evidence="4">N-acetyltransferase</fullName>
    </submittedName>
</protein>
<dbReference type="InterPro" id="IPR000182">
    <property type="entry name" value="GNAT_dom"/>
</dbReference>
<accession>A0A2N7WS84</accession>
<gene>
    <name evidence="4" type="ORF">C0Z20_27000</name>
</gene>
<dbReference type="PANTHER" id="PTHR10545:SF42">
    <property type="entry name" value="ACETYLTRANSFERASE"/>
    <property type="match status" value="1"/>
</dbReference>
<dbReference type="OrthoDB" id="9805924at2"/>
<dbReference type="PANTHER" id="PTHR10545">
    <property type="entry name" value="DIAMINE N-ACETYLTRANSFERASE"/>
    <property type="match status" value="1"/>
</dbReference>
<keyword evidence="5" id="KW-1185">Reference proteome</keyword>
<evidence type="ECO:0000259" key="3">
    <source>
        <dbReference type="PROSITE" id="PS51186"/>
    </source>
</evidence>
<dbReference type="InterPro" id="IPR051016">
    <property type="entry name" value="Diverse_Substrate_AcTransf"/>
</dbReference>
<dbReference type="GO" id="GO:0008080">
    <property type="term" value="F:N-acetyltransferase activity"/>
    <property type="evidence" value="ECO:0007669"/>
    <property type="project" value="TreeGrafter"/>
</dbReference>
<evidence type="ECO:0000313" key="4">
    <source>
        <dbReference type="EMBL" id="PMS32145.1"/>
    </source>
</evidence>
<dbReference type="SUPFAM" id="SSF55729">
    <property type="entry name" value="Acyl-CoA N-acyltransferases (Nat)"/>
    <property type="match status" value="1"/>
</dbReference>
<dbReference type="CDD" id="cd04301">
    <property type="entry name" value="NAT_SF"/>
    <property type="match status" value="1"/>
</dbReference>
<dbReference type="EMBL" id="PNYC01000023">
    <property type="protein sequence ID" value="PMS32145.1"/>
    <property type="molecule type" value="Genomic_DNA"/>
</dbReference>
<dbReference type="STRING" id="863227.GCA_000373005_03159"/>